<reference evidence="8" key="2">
    <citation type="submission" date="2009-09" db="EMBL/GenBank/DDBJ databases">
        <title>Complete sequence of chromosome of Candidatus Accumulibacter phosphatis clade IIA str. UW-1.</title>
        <authorList>
            <consortium name="US DOE Joint Genome Institute"/>
            <person name="Martin H.G."/>
            <person name="Ivanova N."/>
            <person name="Kunin V."/>
            <person name="Warnecke F."/>
            <person name="Barry K."/>
            <person name="He S."/>
            <person name="Salamov A."/>
            <person name="Szeto E."/>
            <person name="Dalin E."/>
            <person name="Pangilinan J.L."/>
            <person name="Lapidus A."/>
            <person name="Lowry S."/>
            <person name="Kyrpides N.C."/>
            <person name="McMahon K.D."/>
            <person name="Hugenholtz P."/>
        </authorList>
    </citation>
    <scope>NUCLEOTIDE SEQUENCE [LARGE SCALE GENOMIC DNA]</scope>
    <source>
        <strain evidence="8">UW-1</strain>
    </source>
</reference>
<dbReference type="InterPro" id="IPR021844">
    <property type="entry name" value="Integr_conj_element_PFL4704"/>
</dbReference>
<comment type="similarity">
    <text evidence="4">Belongs to the bacterial secretin family.</text>
</comment>
<feature type="compositionally biased region" description="Low complexity" evidence="5">
    <location>
        <begin position="230"/>
        <end position="260"/>
    </location>
</feature>
<evidence type="ECO:0000256" key="6">
    <source>
        <dbReference type="SAM" id="SignalP"/>
    </source>
</evidence>
<dbReference type="KEGG" id="app:CAP2UW1_0432"/>
<keyword evidence="2 6" id="KW-0732">Signal</keyword>
<dbReference type="InterPro" id="IPR050810">
    <property type="entry name" value="Bact_Secretion_Sys_Channel"/>
</dbReference>
<organism evidence="8">
    <name type="scientific">Accumulibacter regalis</name>
    <dbReference type="NCBI Taxonomy" id="522306"/>
    <lineage>
        <taxon>Bacteria</taxon>
        <taxon>Pseudomonadati</taxon>
        <taxon>Pseudomonadota</taxon>
        <taxon>Betaproteobacteria</taxon>
        <taxon>Candidatus Accumulibacter</taxon>
    </lineage>
</organism>
<dbReference type="InterPro" id="IPR004846">
    <property type="entry name" value="T2SS/T3SS_dom"/>
</dbReference>
<name>C7RKW1_ACCRE</name>
<proteinExistence type="inferred from homology"/>
<evidence type="ECO:0000256" key="4">
    <source>
        <dbReference type="RuleBase" id="RU004003"/>
    </source>
</evidence>
<feature type="signal peptide" evidence="6">
    <location>
        <begin position="1"/>
        <end position="26"/>
    </location>
</feature>
<evidence type="ECO:0000313" key="8">
    <source>
        <dbReference type="EMBL" id="ACV33783.1"/>
    </source>
</evidence>
<reference evidence="8" key="1">
    <citation type="submission" date="2009-08" db="EMBL/GenBank/DDBJ databases">
        <authorList>
            <consortium name="US DOE Joint Genome Institute"/>
            <person name="Lucas S."/>
            <person name="Copeland A."/>
            <person name="Lapidus A."/>
            <person name="Glavina del Rio T."/>
            <person name="Dalin E."/>
            <person name="Tice H."/>
            <person name="Bruce D."/>
            <person name="Barry K."/>
            <person name="Pitluck S."/>
            <person name="Lowry S."/>
            <person name="Larimer F."/>
            <person name="Land M."/>
            <person name="Hauser L."/>
            <person name="Kyrpides N."/>
            <person name="Ivanova N."/>
            <person name="McMahon K.D."/>
            <person name="Hugenholtz P."/>
        </authorList>
    </citation>
    <scope>NUCLEOTIDE SEQUENCE</scope>
    <source>
        <strain evidence="8">UW-1</strain>
    </source>
</reference>
<dbReference type="HOGENOM" id="CLU_364031_0_0_4"/>
<dbReference type="Pfam" id="PF11920">
    <property type="entry name" value="DUF3438"/>
    <property type="match status" value="1"/>
</dbReference>
<dbReference type="OrthoDB" id="9775455at2"/>
<evidence type="ECO:0000256" key="5">
    <source>
        <dbReference type="SAM" id="MobiDB-lite"/>
    </source>
</evidence>
<dbReference type="PANTHER" id="PTHR30332:SF24">
    <property type="entry name" value="SECRETIN GSPD-RELATED"/>
    <property type="match status" value="1"/>
</dbReference>
<dbReference type="PRINTS" id="PR00811">
    <property type="entry name" value="BCTERIALGSPD"/>
</dbReference>
<dbReference type="AlphaFoldDB" id="C7RKW1"/>
<dbReference type="eggNOG" id="COG1450">
    <property type="taxonomic scope" value="Bacteria"/>
</dbReference>
<sequence length="770" mass="81365" precursor="true">MKQGFRAAPFAALFAALAAAQPLAFAQTAGASTGTLPTRTANPAAVRPSPLPTGILGDIQLTQVRLADAARMLSQVGKTNVVVTGKVAEQIVSLYLRDTTVENMVRNLCRAAGVWYRFDATSKTYVVMSGDEYQKDLAIVRDEQTAVFSLRHHNVVATANALKALFGNRVFLSLPIEEMPPTSLGSGTRTSNNTGNRGTPTTRGAGNRANTGNNGDTGSTFFGGASFDQGPSAGSAGPLGSSRGTAAGAAGSAANYDPASDLGRMSQDRLGGQLRLDANGQPLLGMAEIQDMAGRQGPPVYITYNRLNNLLLVRTGDEQALRQIAELVGQMDKQPRQVLLEMKILEVRLDNGFRSVFDIGFAGTSKSTGPLPVGVLPTTVPDQYARNAGTTGMFDIEQDATMLWQYMSKSLSLRFQLLAQENKLKVLSSPMLVAANNHPARLFIGDERVLTVGASSQSITGTTGATNTQITVETERRDVGQTLSILPRINGDRSVTLTIDQDSSTVRLRDGTIPIATGTGGVVYFPIDTVSTANLQVTAHAQDGMTVAIGGMIRDSLERDEEKVPVLGDIPVLGYLFKRDVRASIRSQIVLLITPRVLESPLEANSVAQVKTQDFNALTATIPSTPVIPALVNNPPAVPPSAIAGGRDGDVAFAGLARAAAAAVRLQDPTAPPPEGLIAVPLNDHGRLSLANGMEARPSASWQRDGLYVTALQVISMSAQPSTLAPTMIPGRWAAMVLESSKLTPAGSAGSWTWAYAISRRPFEQSLGQP</sequence>
<evidence type="ECO:0000259" key="7">
    <source>
        <dbReference type="Pfam" id="PF00263"/>
    </source>
</evidence>
<evidence type="ECO:0000256" key="2">
    <source>
        <dbReference type="ARBA" id="ARBA00022729"/>
    </source>
</evidence>
<feature type="domain" description="Type II/III secretion system secretin-like" evidence="7">
    <location>
        <begin position="418"/>
        <end position="598"/>
    </location>
</feature>
<gene>
    <name evidence="8" type="ordered locus">CAP2UW1_0432</name>
</gene>
<dbReference type="EMBL" id="CP001715">
    <property type="protein sequence ID" value="ACV33783.1"/>
    <property type="molecule type" value="Genomic_DNA"/>
</dbReference>
<comment type="subcellular location">
    <subcellularLocation>
        <location evidence="1">Membrane</location>
    </subcellularLocation>
</comment>
<dbReference type="Pfam" id="PF00263">
    <property type="entry name" value="Secretin"/>
    <property type="match status" value="1"/>
</dbReference>
<keyword evidence="3" id="KW-0472">Membrane</keyword>
<feature type="region of interest" description="Disordered" evidence="5">
    <location>
        <begin position="180"/>
        <end position="266"/>
    </location>
</feature>
<dbReference type="STRING" id="522306.CAP2UW1_0432"/>
<dbReference type="GO" id="GO:0015627">
    <property type="term" value="C:type II protein secretion system complex"/>
    <property type="evidence" value="ECO:0007669"/>
    <property type="project" value="TreeGrafter"/>
</dbReference>
<dbReference type="GO" id="GO:0016020">
    <property type="term" value="C:membrane"/>
    <property type="evidence" value="ECO:0007669"/>
    <property type="project" value="UniProtKB-SubCell"/>
</dbReference>
<evidence type="ECO:0000256" key="1">
    <source>
        <dbReference type="ARBA" id="ARBA00004370"/>
    </source>
</evidence>
<feature type="chain" id="PRO_5002981595" evidence="6">
    <location>
        <begin position="27"/>
        <end position="770"/>
    </location>
</feature>
<dbReference type="GO" id="GO:0009306">
    <property type="term" value="P:protein secretion"/>
    <property type="evidence" value="ECO:0007669"/>
    <property type="project" value="InterPro"/>
</dbReference>
<evidence type="ECO:0000256" key="3">
    <source>
        <dbReference type="ARBA" id="ARBA00023136"/>
    </source>
</evidence>
<dbReference type="InterPro" id="IPR001775">
    <property type="entry name" value="GspD/PilQ"/>
</dbReference>
<accession>C7RKW1</accession>
<feature type="compositionally biased region" description="Low complexity" evidence="5">
    <location>
        <begin position="185"/>
        <end position="218"/>
    </location>
</feature>
<protein>
    <submittedName>
        <fullName evidence="8">Type II and III secretion system protein</fullName>
    </submittedName>
</protein>
<dbReference type="PANTHER" id="PTHR30332">
    <property type="entry name" value="PROBABLE GENERAL SECRETION PATHWAY PROTEIN D"/>
    <property type="match status" value="1"/>
</dbReference>